<dbReference type="EMBL" id="CP001940">
    <property type="protein sequence ID" value="ADH86837.1"/>
    <property type="molecule type" value="Genomic_DNA"/>
</dbReference>
<keyword evidence="2" id="KW-1185">Reference proteome</keyword>
<name>D6Z672_DESAT</name>
<reference evidence="2" key="1">
    <citation type="submission" date="2010-02" db="EMBL/GenBank/DDBJ databases">
        <title>Complete sequence of Desulfurivibrio alkaliphilus AHT2.</title>
        <authorList>
            <consortium name="US DOE Joint Genome Institute"/>
            <person name="Pitluck S."/>
            <person name="Chertkov O."/>
            <person name="Detter J.C."/>
            <person name="Han C."/>
            <person name="Tapia R."/>
            <person name="Larimer F."/>
            <person name="Land M."/>
            <person name="Hauser L."/>
            <person name="Kyrpides N."/>
            <person name="Mikhailova N."/>
            <person name="Sorokin D.Y."/>
            <person name="Muyzer G."/>
            <person name="Woyke T."/>
        </authorList>
    </citation>
    <scope>NUCLEOTIDE SEQUENCE [LARGE SCALE GENOMIC DNA]</scope>
    <source>
        <strain evidence="2">DSM 19089 / UNIQEM U267 / AHT2</strain>
    </source>
</reference>
<evidence type="ECO:0000313" key="1">
    <source>
        <dbReference type="EMBL" id="ADH86837.1"/>
    </source>
</evidence>
<dbReference type="Proteomes" id="UP000001508">
    <property type="component" value="Chromosome"/>
</dbReference>
<dbReference type="InParanoid" id="D6Z672"/>
<accession>D6Z672</accession>
<dbReference type="eggNOG" id="ENOG5032W9N">
    <property type="taxonomic scope" value="Bacteria"/>
</dbReference>
<dbReference type="HOGENOM" id="CLU_1160447_0_0_7"/>
<dbReference type="OrthoDB" id="5422953at2"/>
<proteinExistence type="predicted"/>
<sequence>MLTYPEECIQRYYDDFNWWRKATDKQLRPGRLLRAFIPHVAVTPKRLTPIGRPEEEAGNHGKANYQIYPLRINAPPRTYDLPVAGLACYPGECFTVHRSKKRYCLLISIGGADIPKEMRSSMKPKWHTDPTLVVAPYYGCQKKGVSKWFQPFVERIIKCEYPQYLWDTLPVPGDTESSILRFDHLQPIGRHHDSYELTDYVLKEEAMEIIHEWIFWLSTGEFEENSTLNMLRNELLGIPQD</sequence>
<dbReference type="RefSeq" id="WP_013164354.1">
    <property type="nucleotide sequence ID" value="NC_014216.1"/>
</dbReference>
<protein>
    <submittedName>
        <fullName evidence="1">Uncharacterized protein</fullName>
    </submittedName>
</protein>
<organism evidence="1 2">
    <name type="scientific">Desulfurivibrio alkaliphilus (strain DSM 19089 / UNIQEM U267 / AHT2)</name>
    <dbReference type="NCBI Taxonomy" id="589865"/>
    <lineage>
        <taxon>Bacteria</taxon>
        <taxon>Pseudomonadati</taxon>
        <taxon>Thermodesulfobacteriota</taxon>
        <taxon>Desulfobulbia</taxon>
        <taxon>Desulfobulbales</taxon>
        <taxon>Desulfobulbaceae</taxon>
        <taxon>Desulfurivibrio</taxon>
    </lineage>
</organism>
<dbReference type="AlphaFoldDB" id="D6Z672"/>
<gene>
    <name evidence="1" type="ordered locus">DaAHT2_2169</name>
</gene>
<dbReference type="KEGG" id="dak:DaAHT2_2169"/>
<evidence type="ECO:0000313" key="2">
    <source>
        <dbReference type="Proteomes" id="UP000001508"/>
    </source>
</evidence>